<evidence type="ECO:0000256" key="5">
    <source>
        <dbReference type="SAM" id="SignalP"/>
    </source>
</evidence>
<dbReference type="InterPro" id="IPR051202">
    <property type="entry name" value="Peptidase_C40"/>
</dbReference>
<dbReference type="PANTHER" id="PTHR47053">
    <property type="entry name" value="MUREIN DD-ENDOPEPTIDASE MEPH-RELATED"/>
    <property type="match status" value="1"/>
</dbReference>
<keyword evidence="5" id="KW-0732">Signal</keyword>
<sequence length="164" mass="17710">MFQTTKLFRKVISVGICAAIGFTGLGFGQAGTAEAATPKTNKIIKTGAKYLGVKYRFGAPSGVTYAFDCSSFTQFIFKKNGIYLPRTSRAQAAKGIRVSKANLSKGDLVFFKSPGRSGIGHVAVYAGYGKILHAAGKSVKFSKLSSSYWKKNYVTARRVVKHYA</sequence>
<dbReference type="RefSeq" id="WP_041067756.1">
    <property type="nucleotide sequence ID" value="NZ_JXAL01000034.1"/>
</dbReference>
<proteinExistence type="inferred from homology"/>
<evidence type="ECO:0000259" key="6">
    <source>
        <dbReference type="PROSITE" id="PS51935"/>
    </source>
</evidence>
<reference evidence="7 8" key="1">
    <citation type="submission" date="2014-12" db="EMBL/GenBank/DDBJ databases">
        <title>Draft genome sequence of Cohnella kolymensis strain B-2846.</title>
        <authorList>
            <person name="Karlyshev A.V."/>
            <person name="Kudryashova E.B."/>
        </authorList>
    </citation>
    <scope>NUCLEOTIDE SEQUENCE [LARGE SCALE GENOMIC DNA]</scope>
    <source>
        <strain evidence="7 8">VKM B-2846</strain>
    </source>
</reference>
<dbReference type="GO" id="GO:0016787">
    <property type="term" value="F:hydrolase activity"/>
    <property type="evidence" value="ECO:0007669"/>
    <property type="project" value="UniProtKB-KW"/>
</dbReference>
<evidence type="ECO:0000256" key="2">
    <source>
        <dbReference type="ARBA" id="ARBA00022670"/>
    </source>
</evidence>
<feature type="signal peptide" evidence="5">
    <location>
        <begin position="1"/>
        <end position="35"/>
    </location>
</feature>
<dbReference type="SUPFAM" id="SSF54001">
    <property type="entry name" value="Cysteine proteinases"/>
    <property type="match status" value="1"/>
</dbReference>
<feature type="chain" id="PRO_5047444422" evidence="5">
    <location>
        <begin position="36"/>
        <end position="164"/>
    </location>
</feature>
<name>A0ABR4ZZB4_9BACL</name>
<dbReference type="Gene3D" id="3.90.1720.10">
    <property type="entry name" value="endopeptidase domain like (from Nostoc punctiforme)"/>
    <property type="match status" value="1"/>
</dbReference>
<evidence type="ECO:0000256" key="4">
    <source>
        <dbReference type="ARBA" id="ARBA00022807"/>
    </source>
</evidence>
<comment type="similarity">
    <text evidence="1">Belongs to the peptidase C40 family.</text>
</comment>
<dbReference type="PROSITE" id="PS51935">
    <property type="entry name" value="NLPC_P60"/>
    <property type="match status" value="1"/>
</dbReference>
<dbReference type="InterPro" id="IPR000064">
    <property type="entry name" value="NLP_P60_dom"/>
</dbReference>
<evidence type="ECO:0000256" key="3">
    <source>
        <dbReference type="ARBA" id="ARBA00022801"/>
    </source>
</evidence>
<keyword evidence="8" id="KW-1185">Reference proteome</keyword>
<organism evidence="7 8">
    <name type="scientific">Cohnella kolymensis</name>
    <dbReference type="NCBI Taxonomy" id="1590652"/>
    <lineage>
        <taxon>Bacteria</taxon>
        <taxon>Bacillati</taxon>
        <taxon>Bacillota</taxon>
        <taxon>Bacilli</taxon>
        <taxon>Bacillales</taxon>
        <taxon>Paenibacillaceae</taxon>
        <taxon>Cohnella</taxon>
    </lineage>
</organism>
<feature type="domain" description="NlpC/P60" evidence="6">
    <location>
        <begin position="37"/>
        <end position="160"/>
    </location>
</feature>
<gene>
    <name evidence="7" type="ORF">SD71_20990</name>
</gene>
<keyword evidence="4" id="KW-0788">Thiol protease</keyword>
<protein>
    <submittedName>
        <fullName evidence="7">Glycoside hydrolase</fullName>
    </submittedName>
</protein>
<dbReference type="EMBL" id="JXAL01000034">
    <property type="protein sequence ID" value="KIL34159.1"/>
    <property type="molecule type" value="Genomic_DNA"/>
</dbReference>
<evidence type="ECO:0000256" key="1">
    <source>
        <dbReference type="ARBA" id="ARBA00007074"/>
    </source>
</evidence>
<dbReference type="Proteomes" id="UP000054526">
    <property type="component" value="Unassembled WGS sequence"/>
</dbReference>
<evidence type="ECO:0000313" key="7">
    <source>
        <dbReference type="EMBL" id="KIL34159.1"/>
    </source>
</evidence>
<comment type="caution">
    <text evidence="7">The sequence shown here is derived from an EMBL/GenBank/DDBJ whole genome shotgun (WGS) entry which is preliminary data.</text>
</comment>
<dbReference type="PANTHER" id="PTHR47053:SF1">
    <property type="entry name" value="MUREIN DD-ENDOPEPTIDASE MEPH-RELATED"/>
    <property type="match status" value="1"/>
</dbReference>
<keyword evidence="3 7" id="KW-0378">Hydrolase</keyword>
<evidence type="ECO:0000313" key="8">
    <source>
        <dbReference type="Proteomes" id="UP000054526"/>
    </source>
</evidence>
<accession>A0ABR4ZZB4</accession>
<dbReference type="InterPro" id="IPR038765">
    <property type="entry name" value="Papain-like_cys_pep_sf"/>
</dbReference>
<dbReference type="Pfam" id="PF00877">
    <property type="entry name" value="NLPC_P60"/>
    <property type="match status" value="1"/>
</dbReference>
<keyword evidence="2" id="KW-0645">Protease</keyword>